<keyword evidence="3" id="KW-0645">Protease</keyword>
<dbReference type="Pfam" id="PF01841">
    <property type="entry name" value="Transglut_core"/>
    <property type="match status" value="1"/>
</dbReference>
<organism evidence="3">
    <name type="scientific">uncultured Thiotrichaceae bacterium</name>
    <dbReference type="NCBI Taxonomy" id="298394"/>
    <lineage>
        <taxon>Bacteria</taxon>
        <taxon>Pseudomonadati</taxon>
        <taxon>Pseudomonadota</taxon>
        <taxon>Gammaproteobacteria</taxon>
        <taxon>Thiotrichales</taxon>
        <taxon>Thiotrichaceae</taxon>
        <taxon>environmental samples</taxon>
    </lineage>
</organism>
<feature type="domain" description="Transglutaminase-like" evidence="2">
    <location>
        <begin position="416"/>
        <end position="487"/>
    </location>
</feature>
<keyword evidence="1" id="KW-0472">Membrane</keyword>
<feature type="transmembrane region" description="Helical" evidence="1">
    <location>
        <begin position="165"/>
        <end position="183"/>
    </location>
</feature>
<name>A0A6S6SR02_9GAMM</name>
<dbReference type="InterPro" id="IPR038765">
    <property type="entry name" value="Papain-like_cys_pep_sf"/>
</dbReference>
<dbReference type="EMBL" id="CACVAY010000032">
    <property type="protein sequence ID" value="CAA6807112.1"/>
    <property type="molecule type" value="Genomic_DNA"/>
</dbReference>
<dbReference type="GO" id="GO:0006508">
    <property type="term" value="P:proteolysis"/>
    <property type="evidence" value="ECO:0007669"/>
    <property type="project" value="UniProtKB-KW"/>
</dbReference>
<evidence type="ECO:0000256" key="1">
    <source>
        <dbReference type="SAM" id="Phobius"/>
    </source>
</evidence>
<sequence length="672" mass="76534">MFTRGYPQSNPVTYAGMFWLLAAQLVVILPLAFYLPIWLLPVLVFSAVWRYRVMKGYMQKPSIISKLLVVVMGVAGLAFSGLQHVSLDMMASLLILGFVFKSLEVFTRRDAMVVILTGYLLVAVQFLYSQEIFSAFYGIASMALLTAAMIAIQSNSTRIIENLKLAGWMLLLCLPLMLALFVLTPRISPLWTLNLASGHAKTGMTDRMTPGDIANLSQSDDLAFRVTFTGERPAQNELYWRGLVLQHFDGKTWTQFADDLSSEQIKLNLRTSEQDIKRSLVKQGFGRQYEVIYERSAQSWLFALAAVVEMQGEAIFGSDYRIMAREDVIEPLLVKITSFPNALKQVNLHDTDRRMALQLPADQNPQTRVMADRLYKEAYSAEDYIQKVLNLYQQQNFYYTLRPEVLPERHSIDEFLFASKRGFCAHYAGSFVYMMRAVGIPARVVAGYQGGEWNEKGNYLAVHQYDAHAWTEVWLANKGWVRFDPTTMVAPQRVEKNLETAVQEEGSFLENQLLSPAKHKWLDGLRQQLDASQYAWRRFVLGYDKGAQSQMMQRLFGEFSITKVALTVGGIFAGLMLCWSLFLGLAKRHRQEAIEHRLYRKFCGVLAKKGIVRELSQTPADYAQLAAAHNPHMSESINDFTRLYTELCYTPATDSFRQTSIAKLKQLLKRIK</sequence>
<dbReference type="GO" id="GO:0008233">
    <property type="term" value="F:peptidase activity"/>
    <property type="evidence" value="ECO:0007669"/>
    <property type="project" value="UniProtKB-KW"/>
</dbReference>
<keyword evidence="3" id="KW-0378">Hydrolase</keyword>
<dbReference type="SMART" id="SM00460">
    <property type="entry name" value="TGc"/>
    <property type="match status" value="1"/>
</dbReference>
<evidence type="ECO:0000259" key="2">
    <source>
        <dbReference type="SMART" id="SM00460"/>
    </source>
</evidence>
<dbReference type="Gene3D" id="3.10.620.30">
    <property type="match status" value="1"/>
</dbReference>
<evidence type="ECO:0000313" key="3">
    <source>
        <dbReference type="EMBL" id="CAA6807112.1"/>
    </source>
</evidence>
<feature type="transmembrane region" description="Helical" evidence="1">
    <location>
        <begin position="63"/>
        <end position="79"/>
    </location>
</feature>
<dbReference type="InterPro" id="IPR025403">
    <property type="entry name" value="TgpA-like_C"/>
</dbReference>
<proteinExistence type="predicted"/>
<dbReference type="SUPFAM" id="SSF54001">
    <property type="entry name" value="Cysteine proteinases"/>
    <property type="match status" value="1"/>
</dbReference>
<keyword evidence="1" id="KW-0812">Transmembrane</keyword>
<dbReference type="InterPro" id="IPR021878">
    <property type="entry name" value="TgpA_N"/>
</dbReference>
<dbReference type="Pfam" id="PF11992">
    <property type="entry name" value="TgpA_N"/>
    <property type="match status" value="1"/>
</dbReference>
<protein>
    <submittedName>
        <fullName evidence="3">FIG001454: Transglutaminase-like enzymes, putative cysteine proteases</fullName>
    </submittedName>
</protein>
<feature type="transmembrane region" description="Helical" evidence="1">
    <location>
        <begin position="85"/>
        <end position="103"/>
    </location>
</feature>
<dbReference type="InterPro" id="IPR002931">
    <property type="entry name" value="Transglutaminase-like"/>
</dbReference>
<reference evidence="3" key="1">
    <citation type="submission" date="2020-01" db="EMBL/GenBank/DDBJ databases">
        <authorList>
            <person name="Meier V. D."/>
            <person name="Meier V D."/>
        </authorList>
    </citation>
    <scope>NUCLEOTIDE SEQUENCE</scope>
    <source>
        <strain evidence="3">HLG_WM_MAG_07</strain>
    </source>
</reference>
<dbReference type="InterPro" id="IPR052901">
    <property type="entry name" value="Bact_TGase-like"/>
</dbReference>
<keyword evidence="1" id="KW-1133">Transmembrane helix</keyword>
<feature type="transmembrane region" description="Helical" evidence="1">
    <location>
        <begin position="564"/>
        <end position="586"/>
    </location>
</feature>
<dbReference type="PANTHER" id="PTHR42736">
    <property type="entry name" value="PROTEIN-GLUTAMINE GAMMA-GLUTAMYLTRANSFERASE"/>
    <property type="match status" value="1"/>
</dbReference>
<feature type="transmembrane region" description="Helical" evidence="1">
    <location>
        <begin position="134"/>
        <end position="153"/>
    </location>
</feature>
<gene>
    <name evidence="3" type="ORF">HELGO_WM12269</name>
</gene>
<dbReference type="Pfam" id="PF13559">
    <property type="entry name" value="DUF4129"/>
    <property type="match status" value="1"/>
</dbReference>
<accession>A0A6S6SR02</accession>
<dbReference type="PANTHER" id="PTHR42736:SF1">
    <property type="entry name" value="PROTEIN-GLUTAMINE GAMMA-GLUTAMYLTRANSFERASE"/>
    <property type="match status" value="1"/>
</dbReference>
<feature type="transmembrane region" description="Helical" evidence="1">
    <location>
        <begin position="110"/>
        <end position="128"/>
    </location>
</feature>
<dbReference type="AlphaFoldDB" id="A0A6S6SR02"/>